<dbReference type="EMBL" id="JAGSXJ010000008">
    <property type="protein sequence ID" value="KAH6689110.1"/>
    <property type="molecule type" value="Genomic_DNA"/>
</dbReference>
<name>A0A9P8VFS8_9PEZI</name>
<evidence type="ECO:0000313" key="2">
    <source>
        <dbReference type="Proteomes" id="UP000770015"/>
    </source>
</evidence>
<sequence length="84" mass="9476">MNAPKWRMITTLPSEAFNFSAALLTWPTLCFAIEAYFMCIYLNRLLGLAICSPVLEDSPQASFASKQVLWLTLSQSCLRTDLLK</sequence>
<keyword evidence="2" id="KW-1185">Reference proteome</keyword>
<dbReference type="AlphaFoldDB" id="A0A9P8VFS8"/>
<dbReference type="Proteomes" id="UP000770015">
    <property type="component" value="Unassembled WGS sequence"/>
</dbReference>
<comment type="caution">
    <text evidence="1">The sequence shown here is derived from an EMBL/GenBank/DDBJ whole genome shotgun (WGS) entry which is preliminary data.</text>
</comment>
<gene>
    <name evidence="1" type="ORF">F5X68DRAFT_204985</name>
</gene>
<evidence type="ECO:0000313" key="1">
    <source>
        <dbReference type="EMBL" id="KAH6689110.1"/>
    </source>
</evidence>
<organism evidence="1 2">
    <name type="scientific">Plectosphaerella plurivora</name>
    <dbReference type="NCBI Taxonomy" id="936078"/>
    <lineage>
        <taxon>Eukaryota</taxon>
        <taxon>Fungi</taxon>
        <taxon>Dikarya</taxon>
        <taxon>Ascomycota</taxon>
        <taxon>Pezizomycotina</taxon>
        <taxon>Sordariomycetes</taxon>
        <taxon>Hypocreomycetidae</taxon>
        <taxon>Glomerellales</taxon>
        <taxon>Plectosphaerellaceae</taxon>
        <taxon>Plectosphaerella</taxon>
    </lineage>
</organism>
<protein>
    <submittedName>
        <fullName evidence="1">Uncharacterized protein</fullName>
    </submittedName>
</protein>
<proteinExistence type="predicted"/>
<reference evidence="1" key="1">
    <citation type="journal article" date="2021" name="Nat. Commun.">
        <title>Genetic determinants of endophytism in the Arabidopsis root mycobiome.</title>
        <authorList>
            <person name="Mesny F."/>
            <person name="Miyauchi S."/>
            <person name="Thiergart T."/>
            <person name="Pickel B."/>
            <person name="Atanasova L."/>
            <person name="Karlsson M."/>
            <person name="Huettel B."/>
            <person name="Barry K.W."/>
            <person name="Haridas S."/>
            <person name="Chen C."/>
            <person name="Bauer D."/>
            <person name="Andreopoulos W."/>
            <person name="Pangilinan J."/>
            <person name="LaButti K."/>
            <person name="Riley R."/>
            <person name="Lipzen A."/>
            <person name="Clum A."/>
            <person name="Drula E."/>
            <person name="Henrissat B."/>
            <person name="Kohler A."/>
            <person name="Grigoriev I.V."/>
            <person name="Martin F.M."/>
            <person name="Hacquard S."/>
        </authorList>
    </citation>
    <scope>NUCLEOTIDE SEQUENCE</scope>
    <source>
        <strain evidence="1">MPI-SDFR-AT-0117</strain>
    </source>
</reference>
<accession>A0A9P8VFS8</accession>